<sequence length="185" mass="19298">MTTPRIRQAAAFAAQAHAGQTRRGGEVPYVDHVREVAALVSADGQEEDAVIAALLHDTVEDTSTEVGAIKAAFGEAVADIVAELTDPGERSSLPRADRKAAQARHMAEASAAARAIKIADQTSNLRDIVRLPAGFPEADAARAYIDGAAQVVRACGDVSPELTRQFGDARAAALVAISTRMEPAS</sequence>
<feature type="domain" description="HD/PDEase" evidence="1">
    <location>
        <begin position="25"/>
        <end position="134"/>
    </location>
</feature>
<accession>A0A2R8ABG2</accession>
<dbReference type="RefSeq" id="WP_162844959.1">
    <property type="nucleotide sequence ID" value="NZ_OMKW01000002.1"/>
</dbReference>
<dbReference type="InterPro" id="IPR052194">
    <property type="entry name" value="MESH1"/>
</dbReference>
<dbReference type="Pfam" id="PF13328">
    <property type="entry name" value="HD_4"/>
    <property type="match status" value="1"/>
</dbReference>
<evidence type="ECO:0000313" key="2">
    <source>
        <dbReference type="EMBL" id="SPF29418.1"/>
    </source>
</evidence>
<evidence type="ECO:0000313" key="3">
    <source>
        <dbReference type="Proteomes" id="UP000244932"/>
    </source>
</evidence>
<name>A0A2R8ABG2_9RHOB</name>
<dbReference type="Gene3D" id="1.10.3210.10">
    <property type="entry name" value="Hypothetical protein af1432"/>
    <property type="match status" value="1"/>
</dbReference>
<gene>
    <name evidence="2" type="primary">spoT</name>
    <name evidence="2" type="ORF">POI8812_01727</name>
</gene>
<dbReference type="PANTHER" id="PTHR46246:SF1">
    <property type="entry name" value="GUANOSINE-3',5'-BIS(DIPHOSPHATE) 3'-PYROPHOSPHOHYDROLASE MESH1"/>
    <property type="match status" value="1"/>
</dbReference>
<dbReference type="SMART" id="SM00471">
    <property type="entry name" value="HDc"/>
    <property type="match status" value="1"/>
</dbReference>
<dbReference type="SUPFAM" id="SSF109604">
    <property type="entry name" value="HD-domain/PDEase-like"/>
    <property type="match status" value="1"/>
</dbReference>
<dbReference type="PANTHER" id="PTHR46246">
    <property type="entry name" value="GUANOSINE-3',5'-BIS(DIPHOSPHATE) 3'-PYROPHOSPHOHYDROLASE MESH1"/>
    <property type="match status" value="1"/>
</dbReference>
<evidence type="ECO:0000259" key="1">
    <source>
        <dbReference type="SMART" id="SM00471"/>
    </source>
</evidence>
<keyword evidence="2" id="KW-0378">Hydrolase</keyword>
<proteinExistence type="predicted"/>
<keyword evidence="3" id="KW-1185">Reference proteome</keyword>
<protein>
    <submittedName>
        <fullName evidence="2">Bifunctional (P)ppGpp synthase/hydrolase SpoT</fullName>
    </submittedName>
</protein>
<dbReference type="InterPro" id="IPR003607">
    <property type="entry name" value="HD/PDEase_dom"/>
</dbReference>
<dbReference type="GO" id="GO:0008893">
    <property type="term" value="F:guanosine-3',5'-bis(diphosphate) 3'-diphosphatase activity"/>
    <property type="evidence" value="ECO:0007669"/>
    <property type="project" value="TreeGrafter"/>
</dbReference>
<dbReference type="Proteomes" id="UP000244932">
    <property type="component" value="Unassembled WGS sequence"/>
</dbReference>
<reference evidence="2 3" key="1">
    <citation type="submission" date="2018-03" db="EMBL/GenBank/DDBJ databases">
        <authorList>
            <person name="Keele B.F."/>
        </authorList>
    </citation>
    <scope>NUCLEOTIDE SEQUENCE [LARGE SCALE GENOMIC DNA]</scope>
    <source>
        <strain evidence="2 3">CeCT 8812</strain>
    </source>
</reference>
<organism evidence="2 3">
    <name type="scientific">Pontivivens insulae</name>
    <dbReference type="NCBI Taxonomy" id="1639689"/>
    <lineage>
        <taxon>Bacteria</taxon>
        <taxon>Pseudomonadati</taxon>
        <taxon>Pseudomonadota</taxon>
        <taxon>Alphaproteobacteria</taxon>
        <taxon>Rhodobacterales</taxon>
        <taxon>Paracoccaceae</taxon>
        <taxon>Pontivivens</taxon>
    </lineage>
</organism>
<dbReference type="AlphaFoldDB" id="A0A2R8ABG2"/>
<dbReference type="EMBL" id="OMKW01000002">
    <property type="protein sequence ID" value="SPF29418.1"/>
    <property type="molecule type" value="Genomic_DNA"/>
</dbReference>